<dbReference type="CDD" id="cd03401">
    <property type="entry name" value="SPFH_prohibitin"/>
    <property type="match status" value="1"/>
</dbReference>
<dbReference type="InterPro" id="IPR000163">
    <property type="entry name" value="Prohibitin"/>
</dbReference>
<evidence type="ECO:0000259" key="3">
    <source>
        <dbReference type="SMART" id="SM00244"/>
    </source>
</evidence>
<dbReference type="Gene3D" id="3.30.479.30">
    <property type="entry name" value="Band 7 domain"/>
    <property type="match status" value="1"/>
</dbReference>
<name>A0ABY8L3E8_9FLAO</name>
<dbReference type="PANTHER" id="PTHR23222:SF0">
    <property type="entry name" value="PROHIBITIN 1"/>
    <property type="match status" value="1"/>
</dbReference>
<proteinExistence type="predicted"/>
<dbReference type="InterPro" id="IPR036013">
    <property type="entry name" value="Band_7/SPFH_dom_sf"/>
</dbReference>
<reference evidence="4 5" key="1">
    <citation type="submission" date="2023-04" db="EMBL/GenBank/DDBJ databases">
        <title>Tenacibaculum tangerinum sp. nov., isolated from sea tidal flat of South Korea.</title>
        <authorList>
            <person name="Lee S.H."/>
            <person name="Kim J.-J."/>
        </authorList>
    </citation>
    <scope>NUCLEOTIDE SEQUENCE [LARGE SCALE GENOMIC DNA]</scope>
    <source>
        <strain evidence="4 5">GRR-S3-23</strain>
    </source>
</reference>
<evidence type="ECO:0000256" key="1">
    <source>
        <dbReference type="ARBA" id="ARBA00004167"/>
    </source>
</evidence>
<dbReference type="SMART" id="SM00244">
    <property type="entry name" value="PHB"/>
    <property type="match status" value="1"/>
</dbReference>
<comment type="subcellular location">
    <subcellularLocation>
        <location evidence="1">Membrane</location>
        <topology evidence="1">Single-pass membrane protein</topology>
    </subcellularLocation>
</comment>
<evidence type="ECO:0000313" key="5">
    <source>
        <dbReference type="Proteomes" id="UP001232001"/>
    </source>
</evidence>
<keyword evidence="2" id="KW-0812">Transmembrane</keyword>
<dbReference type="PANTHER" id="PTHR23222">
    <property type="entry name" value="PROHIBITIN"/>
    <property type="match status" value="1"/>
</dbReference>
<keyword evidence="2" id="KW-1133">Transmembrane helix</keyword>
<organism evidence="4 5">
    <name type="scientific">Tenacibaculum tangerinum</name>
    <dbReference type="NCBI Taxonomy" id="3038772"/>
    <lineage>
        <taxon>Bacteria</taxon>
        <taxon>Pseudomonadati</taxon>
        <taxon>Bacteroidota</taxon>
        <taxon>Flavobacteriia</taxon>
        <taxon>Flavobacteriales</taxon>
        <taxon>Flavobacteriaceae</taxon>
        <taxon>Tenacibaculum</taxon>
    </lineage>
</organism>
<gene>
    <name evidence="4" type="ORF">P8625_01950</name>
</gene>
<evidence type="ECO:0000256" key="2">
    <source>
        <dbReference type="SAM" id="Phobius"/>
    </source>
</evidence>
<keyword evidence="5" id="KW-1185">Reference proteome</keyword>
<dbReference type="Pfam" id="PF01145">
    <property type="entry name" value="Band_7"/>
    <property type="match status" value="1"/>
</dbReference>
<evidence type="ECO:0000313" key="4">
    <source>
        <dbReference type="EMBL" id="WGH75952.1"/>
    </source>
</evidence>
<sequence length="276" mass="30980">MTRNQVELKFPKFGMLIPVAIILIIFIAKSTETIKSGQAGVLYKTFGGGVVTDQPPLGEGFHIVAPWNKVHVYEVRQQELFEKMKVLSSNGLEIQIDASAWYQPVYKDLGNLHQTLGENYLQRVIQPAIRSAARSVVGRYTPEQLYSSKRDAIQDEIFLETKKILEKQYVQLNEVLVRDVTLPPTIKEAIERKLKQEQESLEYEFRLVTAQKEAEKQIIEAKGKADANRILSASLTDKILQDKGIEATNRLANSNNSKVVIIGSGKSGMPIILGNQ</sequence>
<dbReference type="SUPFAM" id="SSF117892">
    <property type="entry name" value="Band 7/SPFH domain"/>
    <property type="match status" value="1"/>
</dbReference>
<feature type="domain" description="Band 7" evidence="3">
    <location>
        <begin position="29"/>
        <end position="194"/>
    </location>
</feature>
<feature type="transmembrane region" description="Helical" evidence="2">
    <location>
        <begin position="12"/>
        <end position="28"/>
    </location>
</feature>
<dbReference type="EMBL" id="CP122539">
    <property type="protein sequence ID" value="WGH75952.1"/>
    <property type="molecule type" value="Genomic_DNA"/>
</dbReference>
<dbReference type="Proteomes" id="UP001232001">
    <property type="component" value="Chromosome"/>
</dbReference>
<protein>
    <submittedName>
        <fullName evidence="4">Prohibitin family protein</fullName>
    </submittedName>
</protein>
<keyword evidence="2" id="KW-0472">Membrane</keyword>
<dbReference type="RefSeq" id="WP_279651823.1">
    <property type="nucleotide sequence ID" value="NZ_CP122539.1"/>
</dbReference>
<dbReference type="InterPro" id="IPR001107">
    <property type="entry name" value="Band_7"/>
</dbReference>
<accession>A0ABY8L3E8</accession>